<dbReference type="AlphaFoldDB" id="A0A848PB72"/>
<proteinExistence type="predicted"/>
<evidence type="ECO:0008006" key="4">
    <source>
        <dbReference type="Google" id="ProtNLM"/>
    </source>
</evidence>
<evidence type="ECO:0000313" key="2">
    <source>
        <dbReference type="EMBL" id="NMV41846.1"/>
    </source>
</evidence>
<dbReference type="RefSeq" id="WP_169341878.1">
    <property type="nucleotide sequence ID" value="NZ_JABBZM010000039.1"/>
</dbReference>
<evidence type="ECO:0000256" key="1">
    <source>
        <dbReference type="SAM" id="MobiDB-lite"/>
    </source>
</evidence>
<reference evidence="2 3" key="1">
    <citation type="submission" date="2020-04" db="EMBL/GenBank/DDBJ databases">
        <title>Ralstonia insidiosa genome sequencing and assembly.</title>
        <authorList>
            <person name="Martins R.C.R."/>
            <person name="Perdigao-Neto L.V."/>
            <person name="Levin A.S.S."/>
            <person name="Costa S.F."/>
        </authorList>
    </citation>
    <scope>NUCLEOTIDE SEQUENCE [LARGE SCALE GENOMIC DNA]</scope>
    <source>
        <strain evidence="2 3">5047</strain>
    </source>
</reference>
<evidence type="ECO:0000313" key="3">
    <source>
        <dbReference type="Proteomes" id="UP000575469"/>
    </source>
</evidence>
<sequence length="97" mass="10605">MAEADSTATSISFHKGGLPHSEEMRVTTARGGDRVFENLDEVRKFSKATAEDLAALSLVITESKADPTFSDQMWELANDLAFQLQQSVALMCEAQPI</sequence>
<name>A0A848PB72_9RALS</name>
<dbReference type="EMBL" id="JABBZM010000039">
    <property type="protein sequence ID" value="NMV41846.1"/>
    <property type="molecule type" value="Genomic_DNA"/>
</dbReference>
<comment type="caution">
    <text evidence="2">The sequence shown here is derived from an EMBL/GenBank/DDBJ whole genome shotgun (WGS) entry which is preliminary data.</text>
</comment>
<dbReference type="Proteomes" id="UP000575469">
    <property type="component" value="Unassembled WGS sequence"/>
</dbReference>
<protein>
    <recommendedName>
        <fullName evidence="4">DUF3077 domain-containing protein</fullName>
    </recommendedName>
</protein>
<gene>
    <name evidence="2" type="ORF">HGR00_28410</name>
</gene>
<accession>A0A848PB72</accession>
<feature type="compositionally biased region" description="Polar residues" evidence="1">
    <location>
        <begin position="1"/>
        <end position="12"/>
    </location>
</feature>
<organism evidence="2 3">
    <name type="scientific">Ralstonia insidiosa</name>
    <dbReference type="NCBI Taxonomy" id="190721"/>
    <lineage>
        <taxon>Bacteria</taxon>
        <taxon>Pseudomonadati</taxon>
        <taxon>Pseudomonadota</taxon>
        <taxon>Betaproteobacteria</taxon>
        <taxon>Burkholderiales</taxon>
        <taxon>Burkholderiaceae</taxon>
        <taxon>Ralstonia</taxon>
    </lineage>
</organism>
<feature type="region of interest" description="Disordered" evidence="1">
    <location>
        <begin position="1"/>
        <end position="23"/>
    </location>
</feature>